<accession>A0ABV1RLV1</accession>
<dbReference type="PANTHER" id="PTHR43226">
    <property type="entry name" value="XAA-PRO AMINOPEPTIDASE 3"/>
    <property type="match status" value="1"/>
</dbReference>
<evidence type="ECO:0000313" key="13">
    <source>
        <dbReference type="Proteomes" id="UP001467690"/>
    </source>
</evidence>
<dbReference type="InterPro" id="IPR052433">
    <property type="entry name" value="X-Pro_dipept-like"/>
</dbReference>
<dbReference type="NCBIfam" id="NF008131">
    <property type="entry name" value="PRK10879.1"/>
    <property type="match status" value="1"/>
</dbReference>
<dbReference type="Gene3D" id="3.40.350.10">
    <property type="entry name" value="Creatinase/prolidase N-terminal domain"/>
    <property type="match status" value="1"/>
</dbReference>
<keyword evidence="8" id="KW-0482">Metalloprotease</keyword>
<evidence type="ECO:0000256" key="4">
    <source>
        <dbReference type="ARBA" id="ARBA00012574"/>
    </source>
</evidence>
<dbReference type="Proteomes" id="UP001467690">
    <property type="component" value="Unassembled WGS sequence"/>
</dbReference>
<dbReference type="Gene3D" id="3.90.230.10">
    <property type="entry name" value="Creatinase/methionine aminopeptidase superfamily"/>
    <property type="match status" value="1"/>
</dbReference>
<comment type="catalytic activity">
    <reaction evidence="1">
        <text>Release of any N-terminal amino acid, including proline, that is linked to proline, even from a dipeptide or tripeptide.</text>
        <dbReference type="EC" id="3.4.11.9"/>
    </reaction>
</comment>
<proteinExistence type="inferred from homology"/>
<evidence type="ECO:0000256" key="5">
    <source>
        <dbReference type="ARBA" id="ARBA00022670"/>
    </source>
</evidence>
<keyword evidence="12" id="KW-0031">Aminopeptidase</keyword>
<evidence type="ECO:0000256" key="7">
    <source>
        <dbReference type="ARBA" id="ARBA00022801"/>
    </source>
</evidence>
<dbReference type="SUPFAM" id="SSF55920">
    <property type="entry name" value="Creatinase/aminopeptidase"/>
    <property type="match status" value="1"/>
</dbReference>
<comment type="cofactor">
    <cofactor evidence="2">
        <name>Mn(2+)</name>
        <dbReference type="ChEBI" id="CHEBI:29035"/>
    </cofactor>
</comment>
<evidence type="ECO:0000256" key="2">
    <source>
        <dbReference type="ARBA" id="ARBA00001936"/>
    </source>
</evidence>
<evidence type="ECO:0000256" key="10">
    <source>
        <dbReference type="RuleBase" id="RU000590"/>
    </source>
</evidence>
<dbReference type="PROSITE" id="PS00491">
    <property type="entry name" value="PROLINE_PEPTIDASE"/>
    <property type="match status" value="1"/>
</dbReference>
<name>A0ABV1RLV1_9ALTE</name>
<dbReference type="InterPro" id="IPR036005">
    <property type="entry name" value="Creatinase/aminopeptidase-like"/>
</dbReference>
<evidence type="ECO:0000256" key="8">
    <source>
        <dbReference type="ARBA" id="ARBA00023049"/>
    </source>
</evidence>
<dbReference type="InterPro" id="IPR000994">
    <property type="entry name" value="Pept_M24"/>
</dbReference>
<keyword evidence="5" id="KW-0645">Protease</keyword>
<evidence type="ECO:0000313" key="12">
    <source>
        <dbReference type="EMBL" id="MER2493924.1"/>
    </source>
</evidence>
<evidence type="ECO:0000256" key="1">
    <source>
        <dbReference type="ARBA" id="ARBA00001424"/>
    </source>
</evidence>
<dbReference type="EMBL" id="JBELOE010000278">
    <property type="protein sequence ID" value="MER2493924.1"/>
    <property type="molecule type" value="Genomic_DNA"/>
</dbReference>
<evidence type="ECO:0000256" key="3">
    <source>
        <dbReference type="ARBA" id="ARBA00008766"/>
    </source>
</evidence>
<evidence type="ECO:0000259" key="11">
    <source>
        <dbReference type="SMART" id="SM01011"/>
    </source>
</evidence>
<dbReference type="PANTHER" id="PTHR43226:SF4">
    <property type="entry name" value="XAA-PRO AMINOPEPTIDASE 3"/>
    <property type="match status" value="1"/>
</dbReference>
<keyword evidence="13" id="KW-1185">Reference proteome</keyword>
<feature type="domain" description="Aminopeptidase P N-terminal" evidence="11">
    <location>
        <begin position="3"/>
        <end position="136"/>
    </location>
</feature>
<sequence>MKPVQLEFANRRQAILAEMLPDSVAIVAAASEQTRSNDTEYPFRQNSDFWYLSGFNEPDAYLLLVKKDGVEESILFCRAKNKLAEIWNGRRLGPEKAAEQLAFDHALPIEEFEEYARKVLNGATTLYWRHGDSELDQKVIALLKAVRNMGKLASTPHQLFDFSKIVHEKRLFKTDSEIAIMQKAADISTDAHKRAMKVCQPGMYEYQVEAEIKHEFAMQGARFEAYNSIVAGGDNACILHYTENSELLQDGDLLLIDAGCEYQGYAADITRTFPVNGRFSEAQKQIYQLVLDAQTEALKVLKPGNTLQQATDVAVDVITLGLIDLGILTGTLADNKNSQNEQPPAYRKYFMHGLGHWLGLDVHDVGQYKCNGTERVLEPGMALTVEPGIYISEDADVEDKWKGIGVRIEDNIVITDDGHQILTANVPKTIAEIESWMSANNA</sequence>
<dbReference type="EC" id="3.4.11.9" evidence="4"/>
<protein>
    <recommendedName>
        <fullName evidence="4">Xaa-Pro aminopeptidase</fullName>
        <ecNumber evidence="4">3.4.11.9</ecNumber>
    </recommendedName>
</protein>
<dbReference type="SUPFAM" id="SSF53092">
    <property type="entry name" value="Creatinase/prolidase N-terminal domain"/>
    <property type="match status" value="1"/>
</dbReference>
<reference evidence="12 13" key="1">
    <citation type="submission" date="2024-06" db="EMBL/GenBank/DDBJ databases">
        <authorList>
            <person name="Chen R.Y."/>
        </authorList>
    </citation>
    <scope>NUCLEOTIDE SEQUENCE [LARGE SCALE GENOMIC DNA]</scope>
    <source>
        <strain evidence="12 13">D2</strain>
    </source>
</reference>
<keyword evidence="6 10" id="KW-0479">Metal-binding</keyword>
<dbReference type="RefSeq" id="WP_350402958.1">
    <property type="nucleotide sequence ID" value="NZ_JBELOE010000278.1"/>
</dbReference>
<organism evidence="12 13">
    <name type="scientific">Catenovulum sediminis</name>
    <dbReference type="NCBI Taxonomy" id="1740262"/>
    <lineage>
        <taxon>Bacteria</taxon>
        <taxon>Pseudomonadati</taxon>
        <taxon>Pseudomonadota</taxon>
        <taxon>Gammaproteobacteria</taxon>
        <taxon>Alteromonadales</taxon>
        <taxon>Alteromonadaceae</taxon>
        <taxon>Catenovulum</taxon>
    </lineage>
</organism>
<comment type="similarity">
    <text evidence="3 10">Belongs to the peptidase M24B family.</text>
</comment>
<evidence type="ECO:0000256" key="9">
    <source>
        <dbReference type="ARBA" id="ARBA00023211"/>
    </source>
</evidence>
<keyword evidence="9" id="KW-0464">Manganese</keyword>
<comment type="caution">
    <text evidence="12">The sequence shown here is derived from an EMBL/GenBank/DDBJ whole genome shotgun (WGS) entry which is preliminary data.</text>
</comment>
<dbReference type="InterPro" id="IPR001131">
    <property type="entry name" value="Peptidase_M24B_aminopep-P_CS"/>
</dbReference>
<dbReference type="SMART" id="SM01011">
    <property type="entry name" value="AMP_N"/>
    <property type="match status" value="1"/>
</dbReference>
<gene>
    <name evidence="12" type="primary">pepP</name>
    <name evidence="12" type="ORF">ABS311_18780</name>
</gene>
<dbReference type="Pfam" id="PF05195">
    <property type="entry name" value="AMP_N"/>
    <property type="match status" value="1"/>
</dbReference>
<dbReference type="InterPro" id="IPR007865">
    <property type="entry name" value="Aminopep_P_N"/>
</dbReference>
<dbReference type="CDD" id="cd01087">
    <property type="entry name" value="Prolidase"/>
    <property type="match status" value="1"/>
</dbReference>
<evidence type="ECO:0000256" key="6">
    <source>
        <dbReference type="ARBA" id="ARBA00022723"/>
    </source>
</evidence>
<dbReference type="GO" id="GO:0004177">
    <property type="term" value="F:aminopeptidase activity"/>
    <property type="evidence" value="ECO:0007669"/>
    <property type="project" value="UniProtKB-KW"/>
</dbReference>
<dbReference type="Pfam" id="PF00557">
    <property type="entry name" value="Peptidase_M24"/>
    <property type="match status" value="1"/>
</dbReference>
<keyword evidence="7 12" id="KW-0378">Hydrolase</keyword>
<dbReference type="InterPro" id="IPR029149">
    <property type="entry name" value="Creatin/AminoP/Spt16_N"/>
</dbReference>